<feature type="compositionally biased region" description="Acidic residues" evidence="1">
    <location>
        <begin position="136"/>
        <end position="155"/>
    </location>
</feature>
<dbReference type="PROSITE" id="PS00108">
    <property type="entry name" value="PROTEIN_KINASE_ST"/>
    <property type="match status" value="1"/>
</dbReference>
<dbReference type="InterPro" id="IPR008271">
    <property type="entry name" value="Ser/Thr_kinase_AS"/>
</dbReference>
<dbReference type="Gene3D" id="1.10.510.10">
    <property type="entry name" value="Transferase(Phosphotransferase) domain 1"/>
    <property type="match status" value="1"/>
</dbReference>
<feature type="region of interest" description="Disordered" evidence="1">
    <location>
        <begin position="60"/>
        <end position="92"/>
    </location>
</feature>
<dbReference type="SMART" id="SM00220">
    <property type="entry name" value="S_TKc"/>
    <property type="match status" value="1"/>
</dbReference>
<dbReference type="GeneID" id="26838051"/>
<reference evidence="3 4" key="1">
    <citation type="submission" date="2015-11" db="EMBL/GenBank/DDBJ databases">
        <title>The genome of Debaryomyces fabryi.</title>
        <authorList>
            <person name="Tafer H."/>
            <person name="Lopandic K."/>
        </authorList>
    </citation>
    <scope>NUCLEOTIDE SEQUENCE [LARGE SCALE GENOMIC DNA]</scope>
    <source>
        <strain evidence="3 4">CBS 789</strain>
    </source>
</reference>
<dbReference type="GO" id="GO:0005634">
    <property type="term" value="C:nucleus"/>
    <property type="evidence" value="ECO:0007669"/>
    <property type="project" value="TreeGrafter"/>
</dbReference>
<dbReference type="Proteomes" id="UP000054251">
    <property type="component" value="Unassembled WGS sequence"/>
</dbReference>
<evidence type="ECO:0000259" key="2">
    <source>
        <dbReference type="PROSITE" id="PS50011"/>
    </source>
</evidence>
<feature type="region of interest" description="Disordered" evidence="1">
    <location>
        <begin position="28"/>
        <end position="47"/>
    </location>
</feature>
<dbReference type="AlphaFoldDB" id="A0A0V1Q3V7"/>
<dbReference type="GO" id="GO:0004674">
    <property type="term" value="F:protein serine/threonine kinase activity"/>
    <property type="evidence" value="ECO:0007669"/>
    <property type="project" value="TreeGrafter"/>
</dbReference>
<keyword evidence="4" id="KW-1185">Reference proteome</keyword>
<dbReference type="PANTHER" id="PTHR44167:SF24">
    <property type="entry name" value="SERINE_THREONINE-PROTEIN KINASE CHK2"/>
    <property type="match status" value="1"/>
</dbReference>
<gene>
    <name evidence="3" type="ORF">AC631_01042</name>
</gene>
<organism evidence="3 4">
    <name type="scientific">Debaryomyces fabryi</name>
    <dbReference type="NCBI Taxonomy" id="58627"/>
    <lineage>
        <taxon>Eukaryota</taxon>
        <taxon>Fungi</taxon>
        <taxon>Dikarya</taxon>
        <taxon>Ascomycota</taxon>
        <taxon>Saccharomycotina</taxon>
        <taxon>Pichiomycetes</taxon>
        <taxon>Debaryomycetaceae</taxon>
        <taxon>Debaryomyces</taxon>
    </lineage>
</organism>
<dbReference type="RefSeq" id="XP_015469247.1">
    <property type="nucleotide sequence ID" value="XM_015609872.1"/>
</dbReference>
<dbReference type="Pfam" id="PF00069">
    <property type="entry name" value="Pkinase"/>
    <property type="match status" value="1"/>
</dbReference>
<dbReference type="SUPFAM" id="SSF56112">
    <property type="entry name" value="Protein kinase-like (PK-like)"/>
    <property type="match status" value="1"/>
</dbReference>
<accession>A0A0V1Q3V7</accession>
<feature type="compositionally biased region" description="Low complexity" evidence="1">
    <location>
        <begin position="60"/>
        <end position="71"/>
    </location>
</feature>
<comment type="caution">
    <text evidence="3">The sequence shown here is derived from an EMBL/GenBank/DDBJ whole genome shotgun (WGS) entry which is preliminary data.</text>
</comment>
<proteinExistence type="predicted"/>
<dbReference type="EMBL" id="LMYN01000013">
    <property type="protein sequence ID" value="KSA03145.1"/>
    <property type="molecule type" value="Genomic_DNA"/>
</dbReference>
<protein>
    <recommendedName>
        <fullName evidence="2">Protein kinase domain-containing protein</fullName>
    </recommendedName>
</protein>
<dbReference type="InterPro" id="IPR000719">
    <property type="entry name" value="Prot_kinase_dom"/>
</dbReference>
<sequence>MHRIALPGNCISKRSVLVRSTDQQTTVMPLFGHSKRKKTSLSPPLSSASDLLGVELSNASASSGQGSAAGKPKSKIKSLLKPKNSSTDKIEQELQKVRLDNDAKVEEIRKQRLNKRTSTIVEADVDEANQNVDSGFDSEYDSTDLDDLDSDSDDSDYEEEHLHAIKIRGKSLSIQSNLVSQLSSIMGYCGITSTATNPETLAALANEELKRTFSLLDQNMKIHRLSGTSNRKDPKLTESVIGDKQAQLIEKLQIKLDEVLSLKGLPSELIQCLRNGKTVYDRYGVVRDIIGRGAYGLIKIIDPNATDATLKSTTKIAPGNVFYAVKELQKRPGTDVKQKESQKQFIDRVISEFIVSSTLNYKHIVKTVDLMVTLPPTGSKKASELSQCIKISQVMECTTGGDLFTYMSTTTDKGNQPIRSVSLDEVDCFIKQISKGLWYMHKHGVAHCDLKLENILVNYLPPDPQDPLRTRIVLKLSDFGKVNVFKTKWDQQEQLIPYVNGPVGSEPYMAPEEHLGKMNKTGGYSARSKDNWALGIVILVLFNISKQYFIHNKLDGDDDKPAEYSGIFDEYSSGYLWHCTDMKMHHLKKAEEKRYRDKVFEEYTKNRMIADYDNTTKEWLIKKEGRFRPIENLFVIPKDEDDEGTGGFECQLDDDELQLCELRKMFMYKLLDPNPETRLTSDEFIRGDWMTSVYNCYDCIN</sequence>
<dbReference type="GO" id="GO:0005737">
    <property type="term" value="C:cytoplasm"/>
    <property type="evidence" value="ECO:0007669"/>
    <property type="project" value="TreeGrafter"/>
</dbReference>
<dbReference type="PROSITE" id="PS50011">
    <property type="entry name" value="PROTEIN_KINASE_DOM"/>
    <property type="match status" value="1"/>
</dbReference>
<evidence type="ECO:0000313" key="3">
    <source>
        <dbReference type="EMBL" id="KSA03145.1"/>
    </source>
</evidence>
<feature type="domain" description="Protein kinase" evidence="2">
    <location>
        <begin position="284"/>
        <end position="690"/>
    </location>
</feature>
<dbReference type="PANTHER" id="PTHR44167">
    <property type="entry name" value="OVARIAN-SPECIFIC SERINE/THREONINE-PROTEIN KINASE LOK-RELATED"/>
    <property type="match status" value="1"/>
</dbReference>
<name>A0A0V1Q3V7_9ASCO</name>
<dbReference type="GO" id="GO:0005524">
    <property type="term" value="F:ATP binding"/>
    <property type="evidence" value="ECO:0007669"/>
    <property type="project" value="InterPro"/>
</dbReference>
<feature type="region of interest" description="Disordered" evidence="1">
    <location>
        <begin position="126"/>
        <end position="155"/>
    </location>
</feature>
<dbReference type="GO" id="GO:0044773">
    <property type="term" value="P:mitotic DNA damage checkpoint signaling"/>
    <property type="evidence" value="ECO:0007669"/>
    <property type="project" value="TreeGrafter"/>
</dbReference>
<evidence type="ECO:0000313" key="4">
    <source>
        <dbReference type="Proteomes" id="UP000054251"/>
    </source>
</evidence>
<dbReference type="OrthoDB" id="6513151at2759"/>
<dbReference type="InterPro" id="IPR011009">
    <property type="entry name" value="Kinase-like_dom_sf"/>
</dbReference>
<evidence type="ECO:0000256" key="1">
    <source>
        <dbReference type="SAM" id="MobiDB-lite"/>
    </source>
</evidence>